<name>A0A2M6W1L5_9BACT</name>
<evidence type="ECO:0000313" key="9">
    <source>
        <dbReference type="Proteomes" id="UP000229362"/>
    </source>
</evidence>
<feature type="transmembrane region" description="Helical" evidence="6">
    <location>
        <begin position="189"/>
        <end position="206"/>
    </location>
</feature>
<evidence type="ECO:0000256" key="5">
    <source>
        <dbReference type="RuleBase" id="RU003945"/>
    </source>
</evidence>
<dbReference type="PANTHER" id="PTHR12428">
    <property type="entry name" value="OXA1"/>
    <property type="match status" value="1"/>
</dbReference>
<feature type="transmembrane region" description="Helical" evidence="6">
    <location>
        <begin position="159"/>
        <end position="177"/>
    </location>
</feature>
<dbReference type="GO" id="GO:0032977">
    <property type="term" value="F:membrane insertase activity"/>
    <property type="evidence" value="ECO:0007669"/>
    <property type="project" value="InterPro"/>
</dbReference>
<comment type="subcellular location">
    <subcellularLocation>
        <location evidence="1 5">Membrane</location>
        <topology evidence="1 5">Multi-pass membrane protein</topology>
    </subcellularLocation>
</comment>
<dbReference type="Proteomes" id="UP000229362">
    <property type="component" value="Unassembled WGS sequence"/>
</dbReference>
<feature type="transmembrane region" description="Helical" evidence="6">
    <location>
        <begin position="98"/>
        <end position="119"/>
    </location>
</feature>
<dbReference type="InterPro" id="IPR001708">
    <property type="entry name" value="YidC/ALB3/OXA1/COX18"/>
</dbReference>
<evidence type="ECO:0000256" key="2">
    <source>
        <dbReference type="ARBA" id="ARBA00022692"/>
    </source>
</evidence>
<evidence type="ECO:0000256" key="1">
    <source>
        <dbReference type="ARBA" id="ARBA00004141"/>
    </source>
</evidence>
<evidence type="ECO:0000256" key="6">
    <source>
        <dbReference type="SAM" id="Phobius"/>
    </source>
</evidence>
<protein>
    <recommendedName>
        <fullName evidence="7">Membrane insertase YidC/Oxa/ALB C-terminal domain-containing protein</fullName>
    </recommendedName>
</protein>
<sequence length="225" mass="26703">MPYMFAELWNEFLYRPLFNFLIWMYNNWTEGNMGWAIVYLTIFLRLALLPFTIVAERNKIKNRVLVDEIKKIEKGYKKDPILKNQEIRRVLRDKKIKPWSSVVSLGVQLLVLLLLYQVFMRGITGERVKILRLLYDFVDYPGTINTLFYGFELNMTHDGLWAGLVMVFLLLYIYGEYHQYKVKLTKGDLAYFLLFPILSFLVLYYLPMVKSLFVLTSLAISVLIH</sequence>
<keyword evidence="4 6" id="KW-0472">Membrane</keyword>
<keyword evidence="2 5" id="KW-0812">Transmembrane</keyword>
<keyword evidence="3 6" id="KW-1133">Transmembrane helix</keyword>
<organism evidence="8 9">
    <name type="scientific">Candidatus Magasanikbacteria bacterium CG10_big_fil_rev_8_21_14_0_10_43_6</name>
    <dbReference type="NCBI Taxonomy" id="1974650"/>
    <lineage>
        <taxon>Bacteria</taxon>
        <taxon>Candidatus Magasanikiibacteriota</taxon>
    </lineage>
</organism>
<dbReference type="AlphaFoldDB" id="A0A2M6W1L5"/>
<comment type="similarity">
    <text evidence="5">Belongs to the OXA1/ALB3/YidC family.</text>
</comment>
<feature type="non-terminal residue" evidence="8">
    <location>
        <position position="225"/>
    </location>
</feature>
<dbReference type="GO" id="GO:0005886">
    <property type="term" value="C:plasma membrane"/>
    <property type="evidence" value="ECO:0007669"/>
    <property type="project" value="TreeGrafter"/>
</dbReference>
<dbReference type="EMBL" id="PFBZ01000070">
    <property type="protein sequence ID" value="PIT86707.1"/>
    <property type="molecule type" value="Genomic_DNA"/>
</dbReference>
<comment type="caution">
    <text evidence="8">The sequence shown here is derived from an EMBL/GenBank/DDBJ whole genome shotgun (WGS) entry which is preliminary data.</text>
</comment>
<dbReference type="GO" id="GO:0051205">
    <property type="term" value="P:protein insertion into membrane"/>
    <property type="evidence" value="ECO:0007669"/>
    <property type="project" value="TreeGrafter"/>
</dbReference>
<evidence type="ECO:0000256" key="3">
    <source>
        <dbReference type="ARBA" id="ARBA00022989"/>
    </source>
</evidence>
<proteinExistence type="inferred from homology"/>
<accession>A0A2M6W1L5</accession>
<dbReference type="Pfam" id="PF02096">
    <property type="entry name" value="60KD_IMP"/>
    <property type="match status" value="1"/>
</dbReference>
<reference evidence="9" key="1">
    <citation type="submission" date="2017-09" db="EMBL/GenBank/DDBJ databases">
        <title>Depth-based differentiation of microbial function through sediment-hosted aquifers and enrichment of novel symbionts in the deep terrestrial subsurface.</title>
        <authorList>
            <person name="Probst A.J."/>
            <person name="Ladd B."/>
            <person name="Jarett J.K."/>
            <person name="Geller-Mcgrath D.E."/>
            <person name="Sieber C.M.K."/>
            <person name="Emerson J.B."/>
            <person name="Anantharaman K."/>
            <person name="Thomas B.C."/>
            <person name="Malmstrom R."/>
            <person name="Stieglmeier M."/>
            <person name="Klingl A."/>
            <person name="Woyke T."/>
            <person name="Ryan C.M."/>
            <person name="Banfield J.F."/>
        </authorList>
    </citation>
    <scope>NUCLEOTIDE SEQUENCE [LARGE SCALE GENOMIC DNA]</scope>
</reference>
<feature type="transmembrane region" description="Helical" evidence="6">
    <location>
        <begin position="34"/>
        <end position="55"/>
    </location>
</feature>
<dbReference type="InterPro" id="IPR028055">
    <property type="entry name" value="YidC/Oxa/ALB_C"/>
</dbReference>
<dbReference type="PANTHER" id="PTHR12428:SF65">
    <property type="entry name" value="CYTOCHROME C OXIDASE ASSEMBLY PROTEIN COX18, MITOCHONDRIAL"/>
    <property type="match status" value="1"/>
</dbReference>
<feature type="domain" description="Membrane insertase YidC/Oxa/ALB C-terminal" evidence="7">
    <location>
        <begin position="33"/>
        <end position="223"/>
    </location>
</feature>
<evidence type="ECO:0000259" key="7">
    <source>
        <dbReference type="Pfam" id="PF02096"/>
    </source>
</evidence>
<gene>
    <name evidence="8" type="ORF">COU33_01650</name>
</gene>
<evidence type="ECO:0000256" key="4">
    <source>
        <dbReference type="ARBA" id="ARBA00023136"/>
    </source>
</evidence>
<evidence type="ECO:0000313" key="8">
    <source>
        <dbReference type="EMBL" id="PIT86707.1"/>
    </source>
</evidence>